<keyword evidence="6" id="KW-1185">Reference proteome</keyword>
<dbReference type="GO" id="GO:0001163">
    <property type="term" value="F:RNA polymerase I transcription regulatory region sequence-specific DNA binding"/>
    <property type="evidence" value="ECO:0007669"/>
    <property type="project" value="TreeGrafter"/>
</dbReference>
<dbReference type="GeneID" id="25286106"/>
<feature type="region of interest" description="Disordered" evidence="1">
    <location>
        <begin position="934"/>
        <end position="987"/>
    </location>
</feature>
<dbReference type="PANTHER" id="PTHR28221:SF2">
    <property type="entry name" value="RNA POLYMERASE I-SPECIFIC TRANSCRIPTION INITIATION FACTOR RRN6"/>
    <property type="match status" value="1"/>
</dbReference>
<dbReference type="HOGENOM" id="CLU_296124_0_0_1"/>
<dbReference type="GO" id="GO:0001179">
    <property type="term" value="F:RNA polymerase I general transcription initiation factor binding"/>
    <property type="evidence" value="ECO:0007669"/>
    <property type="project" value="TreeGrafter"/>
</dbReference>
<dbReference type="InterPro" id="IPR048535">
    <property type="entry name" value="RRN6_beta-prop"/>
</dbReference>
<evidence type="ECO:0000313" key="5">
    <source>
        <dbReference type="EMBL" id="KEF52789.1"/>
    </source>
</evidence>
<dbReference type="GO" id="GO:0042790">
    <property type="term" value="P:nucleolar large rRNA transcription by RNA polymerase I"/>
    <property type="evidence" value="ECO:0007669"/>
    <property type="project" value="TreeGrafter"/>
</dbReference>
<dbReference type="InterPro" id="IPR048537">
    <property type="entry name" value="RRN6_HB"/>
</dbReference>
<dbReference type="Pfam" id="PF20639">
    <property type="entry name" value="Rrn6_K-rich"/>
    <property type="match status" value="1"/>
</dbReference>
<organism evidence="5 6">
    <name type="scientific">Exophiala aquamarina CBS 119918</name>
    <dbReference type="NCBI Taxonomy" id="1182545"/>
    <lineage>
        <taxon>Eukaryota</taxon>
        <taxon>Fungi</taxon>
        <taxon>Dikarya</taxon>
        <taxon>Ascomycota</taxon>
        <taxon>Pezizomycotina</taxon>
        <taxon>Eurotiomycetes</taxon>
        <taxon>Chaetothyriomycetidae</taxon>
        <taxon>Chaetothyriales</taxon>
        <taxon>Herpotrichiellaceae</taxon>
        <taxon>Exophiala</taxon>
    </lineage>
</organism>
<evidence type="ECO:0000313" key="6">
    <source>
        <dbReference type="Proteomes" id="UP000027920"/>
    </source>
</evidence>
<evidence type="ECO:0000259" key="2">
    <source>
        <dbReference type="Pfam" id="PF10214"/>
    </source>
</evidence>
<sequence length="987" mass="110689">MADPEHNRQNCQTRDTKNLNYGHFGTATYEESTHKWHFLRQPQDYHQDDYRRPGLHSLQLIHEPIRHHGVHNPEVNTSSHNAPAWFAARRTLLKHTPELFGAAPLLLTSSENDVLGTHYLQQTPREVLAFGHARAIGDRGSHSRLVPIVAVPVGAGGETVRFLGTDTGAFVPQDESAPPSDLRVPRISGSRTGYWWQSADRILQISFCASHNRTQLLVQKAGGTSILRPIIRPRMASVTAFPKAGRTNSERTASTIEPNHILTITCSRTGGHHHTDAMFNPLDPSVLAIADTSGQWSLWKIKGKQSQSTRVTWRAKLLQQGNLFDTDPQPLNLNRSIDLAGWYRVCWLSNSSEITERILVCSRFSATIFTTEGAFVNHVDMRLGPSSDGVCILDVKQSQRSRQLIYVLSTAHLQIFTTSQLDLDLGSRTEPLNLLCAWKHFRDEGDLDLRMTIQEFSRSSWVFLYSPSSNIATVYQFCLNQSGSQVESSGEPTSLQWPKRLCGRVKTITNLVTVPLTSRVNNHEPDELNLGVINLVAWTSQGTMVEAFYRHGLEDISGKKKEVKGEFHFPLLEPTSQPYLSSRFVDEDDLDNFVVSDETETENEWTTFKPPEPALHKDTRALSYRAEILQWDDVLDDIALQSDERNRPTVTESFERLYQRGTRLCDGLGPISTLSYQLRVPRILDLEAASQRVDEWINTVQATSHVFVQPTNSYSKSLLYAIGETSLLTVYNAYLSAYITPLSSHVSDRNRVNREKIVRQATADAFFSSIILRTDIQISEAEDTAEAAPGQVDSSDLPQHSSQPLVSTTPSLCPESIVSRLCSYTTFKRESSQLLSTSGVAISKLLEHLPTTIDSDPTSYSYEATNKKIQDAQDEEAELSLDARERRKIRRQSTKRLKALEKQTKYSQEVQAGRAMIPSVTNRRLAPILPGREVRSSQPGILDSSPGQSQAAPVLNMSQPERGAYETRPSLKKRAKEKVVVKRKAGF</sequence>
<protein>
    <recommendedName>
        <fullName evidence="7">RNA polymerase I-specific transcription initiation factor RRN6-like protein</fullName>
    </recommendedName>
</protein>
<dbReference type="Proteomes" id="UP000027920">
    <property type="component" value="Unassembled WGS sequence"/>
</dbReference>
<feature type="compositionally biased region" description="Basic residues" evidence="1">
    <location>
        <begin position="970"/>
        <end position="987"/>
    </location>
</feature>
<evidence type="ECO:0008006" key="7">
    <source>
        <dbReference type="Google" id="ProtNLM"/>
    </source>
</evidence>
<accession>A0A072NY65</accession>
<feature type="region of interest" description="Disordered" evidence="1">
    <location>
        <begin position="783"/>
        <end position="809"/>
    </location>
</feature>
<dbReference type="InterPro" id="IPR048536">
    <property type="entry name" value="Rrn6_K-rich"/>
</dbReference>
<proteinExistence type="predicted"/>
<evidence type="ECO:0000259" key="4">
    <source>
        <dbReference type="Pfam" id="PF20640"/>
    </source>
</evidence>
<comment type="caution">
    <text evidence="5">The sequence shown here is derived from an EMBL/GenBank/DDBJ whole genome shotgun (WGS) entry which is preliminary data.</text>
</comment>
<dbReference type="OrthoDB" id="4090074at2759"/>
<name>A0A072NY65_9EURO</name>
<dbReference type="GO" id="GO:0070860">
    <property type="term" value="C:RNA polymerase I core factor complex"/>
    <property type="evidence" value="ECO:0007669"/>
    <property type="project" value="TreeGrafter"/>
</dbReference>
<evidence type="ECO:0000256" key="1">
    <source>
        <dbReference type="SAM" id="MobiDB-lite"/>
    </source>
</evidence>
<dbReference type="AlphaFoldDB" id="A0A072NY65"/>
<feature type="compositionally biased region" description="Polar residues" evidence="1">
    <location>
        <begin position="792"/>
        <end position="809"/>
    </location>
</feature>
<dbReference type="Pfam" id="PF20640">
    <property type="entry name" value="Rrn6_HB"/>
    <property type="match status" value="1"/>
</dbReference>
<dbReference type="RefSeq" id="XP_013255379.1">
    <property type="nucleotide sequence ID" value="XM_013399925.1"/>
</dbReference>
<feature type="compositionally biased region" description="Polar residues" evidence="1">
    <location>
        <begin position="945"/>
        <end position="959"/>
    </location>
</feature>
<evidence type="ECO:0000259" key="3">
    <source>
        <dbReference type="Pfam" id="PF20639"/>
    </source>
</evidence>
<dbReference type="STRING" id="1182545.A0A072NY65"/>
<dbReference type="Pfam" id="PF10214">
    <property type="entry name" value="Rrn6_beta-prop"/>
    <property type="match status" value="1"/>
</dbReference>
<gene>
    <name evidence="5" type="ORF">A1O9_11206</name>
</gene>
<dbReference type="EMBL" id="AMGV01000016">
    <property type="protein sequence ID" value="KEF52789.1"/>
    <property type="molecule type" value="Genomic_DNA"/>
</dbReference>
<feature type="domain" description="RRN6 helical bundle" evidence="4">
    <location>
        <begin position="591"/>
        <end position="770"/>
    </location>
</feature>
<dbReference type="VEuPathDB" id="FungiDB:A1O9_11206"/>
<feature type="domain" description="RRN6 beta-propeller" evidence="2">
    <location>
        <begin position="126"/>
        <end position="498"/>
    </location>
</feature>
<dbReference type="InterPro" id="IPR019350">
    <property type="entry name" value="RNA_pol_I-sp_TIF_RRN6-like"/>
</dbReference>
<dbReference type="PANTHER" id="PTHR28221">
    <property type="entry name" value="RNA POLYMERASE I-SPECIFIC TRANSCRIPTION INITIATION FACTOR RRN6"/>
    <property type="match status" value="1"/>
</dbReference>
<feature type="domain" description="RRN6 K-rich C-terminal" evidence="3">
    <location>
        <begin position="844"/>
        <end position="987"/>
    </location>
</feature>
<reference evidence="5 6" key="1">
    <citation type="submission" date="2013-03" db="EMBL/GenBank/DDBJ databases">
        <title>The Genome Sequence of Exophiala aquamarina CBS 119918.</title>
        <authorList>
            <consortium name="The Broad Institute Genomics Platform"/>
            <person name="Cuomo C."/>
            <person name="de Hoog S."/>
            <person name="Gorbushina A."/>
            <person name="Walker B."/>
            <person name="Young S.K."/>
            <person name="Zeng Q."/>
            <person name="Gargeya S."/>
            <person name="Fitzgerald M."/>
            <person name="Haas B."/>
            <person name="Abouelleil A."/>
            <person name="Allen A.W."/>
            <person name="Alvarado L."/>
            <person name="Arachchi H.M."/>
            <person name="Berlin A.M."/>
            <person name="Chapman S.B."/>
            <person name="Gainer-Dewar J."/>
            <person name="Goldberg J."/>
            <person name="Griggs A."/>
            <person name="Gujja S."/>
            <person name="Hansen M."/>
            <person name="Howarth C."/>
            <person name="Imamovic A."/>
            <person name="Ireland A."/>
            <person name="Larimer J."/>
            <person name="McCowan C."/>
            <person name="Murphy C."/>
            <person name="Pearson M."/>
            <person name="Poon T.W."/>
            <person name="Priest M."/>
            <person name="Roberts A."/>
            <person name="Saif S."/>
            <person name="Shea T."/>
            <person name="Sisk P."/>
            <person name="Sykes S."/>
            <person name="Wortman J."/>
            <person name="Nusbaum C."/>
            <person name="Birren B."/>
        </authorList>
    </citation>
    <scope>NUCLEOTIDE SEQUENCE [LARGE SCALE GENOMIC DNA]</scope>
    <source>
        <strain evidence="5 6">CBS 119918</strain>
    </source>
</reference>